<comment type="caution">
    <text evidence="3">The sequence shown here is derived from an EMBL/GenBank/DDBJ whole genome shotgun (WGS) entry which is preliminary data.</text>
</comment>
<evidence type="ECO:0000256" key="1">
    <source>
        <dbReference type="ARBA" id="ARBA00023125"/>
    </source>
</evidence>
<feature type="domain" description="HTH cro/C1-type" evidence="2">
    <location>
        <begin position="19"/>
        <end position="73"/>
    </location>
</feature>
<dbReference type="PANTHER" id="PTHR46558:SF4">
    <property type="entry name" value="DNA-BIDING PHAGE PROTEIN"/>
    <property type="match status" value="1"/>
</dbReference>
<accession>A0A0W7TW40</accession>
<dbReference type="SUPFAM" id="SSF47413">
    <property type="entry name" value="lambda repressor-like DNA-binding domains"/>
    <property type="match status" value="1"/>
</dbReference>
<evidence type="ECO:0000259" key="2">
    <source>
        <dbReference type="PROSITE" id="PS50943"/>
    </source>
</evidence>
<dbReference type="InterPro" id="IPR001387">
    <property type="entry name" value="Cro/C1-type_HTH"/>
</dbReference>
<keyword evidence="1 3" id="KW-0238">DNA-binding</keyword>
<dbReference type="CDD" id="cd00093">
    <property type="entry name" value="HTH_XRE"/>
    <property type="match status" value="1"/>
</dbReference>
<sequence>MKIERDERKFDFHEIGLAIKKAREREGLTQEQLASIVDRDTRTIMYHENDGQHPSLNVFYQLTTMFGISVDQFFYPEMGADEATVKRINIMLQSLNESELRMVEGIIRTIKESRKAEEV</sequence>
<dbReference type="InterPro" id="IPR010982">
    <property type="entry name" value="Lambda_DNA-bd_dom_sf"/>
</dbReference>
<evidence type="ECO:0000313" key="3">
    <source>
        <dbReference type="EMBL" id="KUE77941.1"/>
    </source>
</evidence>
<name>A0A0W7TW40_9FIRM</name>
<dbReference type="GO" id="GO:0003677">
    <property type="term" value="F:DNA binding"/>
    <property type="evidence" value="ECO:0007669"/>
    <property type="project" value="UniProtKB-KW"/>
</dbReference>
<organism evidence="3 4">
    <name type="scientific">Ruthenibacterium lactatiformans</name>
    <dbReference type="NCBI Taxonomy" id="1550024"/>
    <lineage>
        <taxon>Bacteria</taxon>
        <taxon>Bacillati</taxon>
        <taxon>Bacillota</taxon>
        <taxon>Clostridia</taxon>
        <taxon>Eubacteriales</taxon>
        <taxon>Oscillospiraceae</taxon>
        <taxon>Ruthenibacterium</taxon>
    </lineage>
</organism>
<dbReference type="Pfam" id="PF01381">
    <property type="entry name" value="HTH_3"/>
    <property type="match status" value="1"/>
</dbReference>
<gene>
    <name evidence="3" type="ORF">ASJ35_01305</name>
</gene>
<dbReference type="EMBL" id="LMUA01000001">
    <property type="protein sequence ID" value="KUE77941.1"/>
    <property type="molecule type" value="Genomic_DNA"/>
</dbReference>
<proteinExistence type="predicted"/>
<evidence type="ECO:0000313" key="4">
    <source>
        <dbReference type="Proteomes" id="UP000053433"/>
    </source>
</evidence>
<dbReference type="PANTHER" id="PTHR46558">
    <property type="entry name" value="TRACRIPTIONAL REGULATORY PROTEIN-RELATED-RELATED"/>
    <property type="match status" value="1"/>
</dbReference>
<dbReference type="PROSITE" id="PS50943">
    <property type="entry name" value="HTH_CROC1"/>
    <property type="match status" value="1"/>
</dbReference>
<dbReference type="Proteomes" id="UP000053433">
    <property type="component" value="Unassembled WGS sequence"/>
</dbReference>
<dbReference type="RefSeq" id="WP_058722642.1">
    <property type="nucleotide sequence ID" value="NZ_LMUA01000001.1"/>
</dbReference>
<protein>
    <submittedName>
        <fullName evidence="3">DNA-binding protein</fullName>
    </submittedName>
</protein>
<dbReference type="AlphaFoldDB" id="A0A0W7TW40"/>
<dbReference type="Gene3D" id="1.10.260.40">
    <property type="entry name" value="lambda repressor-like DNA-binding domains"/>
    <property type="match status" value="1"/>
</dbReference>
<reference evidence="3 4" key="1">
    <citation type="submission" date="2015-10" db="EMBL/GenBank/DDBJ databases">
        <title>A novel member of the family Ruminococcaceae isolated from human faeces.</title>
        <authorList>
            <person name="Shkoporov A.N."/>
            <person name="Chaplin A.V."/>
            <person name="Motuzova O.V."/>
            <person name="Kafarskaia L.I."/>
            <person name="Efimov B.A."/>
        </authorList>
    </citation>
    <scope>NUCLEOTIDE SEQUENCE [LARGE SCALE GENOMIC DNA]</scope>
    <source>
        <strain evidence="3 4">668</strain>
    </source>
</reference>